<reference evidence="3" key="1">
    <citation type="submission" date="2022-11" db="UniProtKB">
        <authorList>
            <consortium name="WormBaseParasite"/>
        </authorList>
    </citation>
    <scope>IDENTIFICATION</scope>
</reference>
<evidence type="ECO:0000259" key="1">
    <source>
        <dbReference type="Pfam" id="PF16725"/>
    </source>
</evidence>
<evidence type="ECO:0000313" key="3">
    <source>
        <dbReference type="WBParaSite" id="PSAMB.scaffold3724size17121.g22346.t1"/>
    </source>
</evidence>
<protein>
    <submittedName>
        <fullName evidence="3">NVL2 nucleolin binding domain-containing protein</fullName>
    </submittedName>
</protein>
<dbReference type="Proteomes" id="UP000887566">
    <property type="component" value="Unplaced"/>
</dbReference>
<dbReference type="AlphaFoldDB" id="A0A914WAY2"/>
<dbReference type="Gene3D" id="1.10.10.2010">
    <property type="match status" value="1"/>
</dbReference>
<proteinExistence type="predicted"/>
<feature type="domain" description="NVL2 nucleolin binding" evidence="1">
    <location>
        <begin position="8"/>
        <end position="69"/>
    </location>
</feature>
<name>A0A914WAY2_9BILA</name>
<organism evidence="2 3">
    <name type="scientific">Plectus sambesii</name>
    <dbReference type="NCBI Taxonomy" id="2011161"/>
    <lineage>
        <taxon>Eukaryota</taxon>
        <taxon>Metazoa</taxon>
        <taxon>Ecdysozoa</taxon>
        <taxon>Nematoda</taxon>
        <taxon>Chromadorea</taxon>
        <taxon>Plectida</taxon>
        <taxon>Plectina</taxon>
        <taxon>Plectoidea</taxon>
        <taxon>Plectidae</taxon>
        <taxon>Plectus</taxon>
    </lineage>
</organism>
<accession>A0A914WAY2</accession>
<dbReference type="InterPro" id="IPR031996">
    <property type="entry name" value="NVL2_nucleolin-bd"/>
</dbReference>
<evidence type="ECO:0000313" key="2">
    <source>
        <dbReference type="Proteomes" id="UP000887566"/>
    </source>
</evidence>
<keyword evidence="2" id="KW-1185">Reference proteome</keyword>
<dbReference type="WBParaSite" id="PSAMB.scaffold3724size17121.g22346.t1">
    <property type="protein sequence ID" value="PSAMB.scaffold3724size17121.g22346.t1"/>
    <property type="gene ID" value="PSAMB.scaffold3724size17121.g22346"/>
</dbReference>
<dbReference type="InterPro" id="IPR038100">
    <property type="entry name" value="NLV2_N_sf"/>
</dbReference>
<dbReference type="Pfam" id="PF16725">
    <property type="entry name" value="Nucleolin_bd"/>
    <property type="match status" value="1"/>
</dbReference>
<sequence length="79" mass="9074">MRAEADKIGFISDPKLVPRIRQLVEADTAQPYLDAEEIATSLQGRYPEYARKKRRAFVQLVQRALDRLGNDPAARFDRT</sequence>